<dbReference type="InterPro" id="IPR000157">
    <property type="entry name" value="TIR_dom"/>
</dbReference>
<feature type="domain" description="TIR" evidence="7">
    <location>
        <begin position="92"/>
        <end position="229"/>
    </location>
</feature>
<evidence type="ECO:0000313" key="8">
    <source>
        <dbReference type="Proteomes" id="UP000827889"/>
    </source>
</evidence>
<sequence>MHRLVSGRSLAVLIAPILLSVLVFYRLKKKKGKSAEKESTEGPSSAPSLISPIPTATGGGNERSAEKECTDGPSSAPSLISPIPTATGGGSDQYDVFLSCRGSDTRFGFADYLYTSLINVGISVFMGTKSITAGEEIGPRIFDAITRSKILIPIISENYAWSTWCLLELIRIMDCKGSMSRIVLPIFYRVKPSDVRNLRGNFGQAFNSRKHRLHDELIQEGEQALRDVTDLNGWEARADGYFFST</sequence>
<evidence type="ECO:0000256" key="4">
    <source>
        <dbReference type="ARBA" id="ARBA00047304"/>
    </source>
</evidence>
<dbReference type="EC" id="3.2.2.6" evidence="1"/>
<feature type="region of interest" description="Disordered" evidence="5">
    <location>
        <begin position="34"/>
        <end position="82"/>
    </location>
</feature>
<dbReference type="Gene3D" id="3.40.50.10140">
    <property type="entry name" value="Toll/interleukin-1 receptor homology (TIR) domain"/>
    <property type="match status" value="1"/>
</dbReference>
<evidence type="ECO:0000259" key="7">
    <source>
        <dbReference type="PROSITE" id="PS50104"/>
    </source>
</evidence>
<feature type="compositionally biased region" description="Low complexity" evidence="5">
    <location>
        <begin position="73"/>
        <end position="82"/>
    </location>
</feature>
<dbReference type="PANTHER" id="PTHR32009">
    <property type="entry name" value="TMV RESISTANCE PROTEIN N-LIKE"/>
    <property type="match status" value="1"/>
</dbReference>
<gene>
    <name evidence="9" type="primary">LOC115751234</name>
</gene>
<dbReference type="Proteomes" id="UP000827889">
    <property type="component" value="Chromosome 6"/>
</dbReference>
<reference evidence="9" key="1">
    <citation type="submission" date="2025-08" db="UniProtKB">
        <authorList>
            <consortium name="RefSeq"/>
        </authorList>
    </citation>
    <scope>IDENTIFICATION</scope>
    <source>
        <tissue evidence="9">Leaf</tissue>
    </source>
</reference>
<keyword evidence="6" id="KW-0472">Membrane</keyword>
<keyword evidence="6" id="KW-0812">Transmembrane</keyword>
<keyword evidence="3" id="KW-0520">NAD</keyword>
<dbReference type="PROSITE" id="PS50104">
    <property type="entry name" value="TIR"/>
    <property type="match status" value="1"/>
</dbReference>
<dbReference type="GeneID" id="115751234"/>
<evidence type="ECO:0000256" key="6">
    <source>
        <dbReference type="SAM" id="Phobius"/>
    </source>
</evidence>
<dbReference type="InterPro" id="IPR035897">
    <property type="entry name" value="Toll_tir_struct_dom_sf"/>
</dbReference>
<evidence type="ECO:0000256" key="5">
    <source>
        <dbReference type="SAM" id="MobiDB-lite"/>
    </source>
</evidence>
<dbReference type="RefSeq" id="XP_048136420.1">
    <property type="nucleotide sequence ID" value="XM_048280463.1"/>
</dbReference>
<evidence type="ECO:0000256" key="1">
    <source>
        <dbReference type="ARBA" id="ARBA00011982"/>
    </source>
</evidence>
<dbReference type="PANTHER" id="PTHR32009:SF39">
    <property type="entry name" value="TIR DOMAIN-CONTAINING PROTEIN"/>
    <property type="match status" value="1"/>
</dbReference>
<evidence type="ECO:0000256" key="2">
    <source>
        <dbReference type="ARBA" id="ARBA00022801"/>
    </source>
</evidence>
<evidence type="ECO:0000313" key="9">
    <source>
        <dbReference type="RefSeq" id="XP_048136420.1"/>
    </source>
</evidence>
<dbReference type="Pfam" id="PF01582">
    <property type="entry name" value="TIR"/>
    <property type="match status" value="1"/>
</dbReference>
<keyword evidence="8" id="KW-1185">Reference proteome</keyword>
<dbReference type="SUPFAM" id="SSF52200">
    <property type="entry name" value="Toll/Interleukin receptor TIR domain"/>
    <property type="match status" value="1"/>
</dbReference>
<protein>
    <recommendedName>
        <fullName evidence="1">ADP-ribosyl cyclase/cyclic ADP-ribose hydrolase</fullName>
        <ecNumber evidence="1">3.2.2.6</ecNumber>
    </recommendedName>
</protein>
<keyword evidence="6" id="KW-1133">Transmembrane helix</keyword>
<dbReference type="SMART" id="SM00255">
    <property type="entry name" value="TIR"/>
    <property type="match status" value="1"/>
</dbReference>
<comment type="catalytic activity">
    <reaction evidence="4">
        <text>NAD(+) + H2O = ADP-D-ribose + nicotinamide + H(+)</text>
        <dbReference type="Rhea" id="RHEA:16301"/>
        <dbReference type="ChEBI" id="CHEBI:15377"/>
        <dbReference type="ChEBI" id="CHEBI:15378"/>
        <dbReference type="ChEBI" id="CHEBI:17154"/>
        <dbReference type="ChEBI" id="CHEBI:57540"/>
        <dbReference type="ChEBI" id="CHEBI:57967"/>
        <dbReference type="EC" id="3.2.2.6"/>
    </reaction>
    <physiologicalReaction direction="left-to-right" evidence="4">
        <dbReference type="Rhea" id="RHEA:16302"/>
    </physiologicalReaction>
</comment>
<feature type="transmembrane region" description="Helical" evidence="6">
    <location>
        <begin position="6"/>
        <end position="27"/>
    </location>
</feature>
<feature type="compositionally biased region" description="Low complexity" evidence="5">
    <location>
        <begin position="41"/>
        <end position="54"/>
    </location>
</feature>
<proteinExistence type="predicted"/>
<keyword evidence="2" id="KW-0378">Hydrolase</keyword>
<evidence type="ECO:0000256" key="3">
    <source>
        <dbReference type="ARBA" id="ARBA00023027"/>
    </source>
</evidence>
<name>A0ABM3HII3_9MYRT</name>
<accession>A0ABM3HII3</accession>
<organism evidence="8 9">
    <name type="scientific">Rhodamnia argentea</name>
    <dbReference type="NCBI Taxonomy" id="178133"/>
    <lineage>
        <taxon>Eukaryota</taxon>
        <taxon>Viridiplantae</taxon>
        <taxon>Streptophyta</taxon>
        <taxon>Embryophyta</taxon>
        <taxon>Tracheophyta</taxon>
        <taxon>Spermatophyta</taxon>
        <taxon>Magnoliopsida</taxon>
        <taxon>eudicotyledons</taxon>
        <taxon>Gunneridae</taxon>
        <taxon>Pentapetalae</taxon>
        <taxon>rosids</taxon>
        <taxon>malvids</taxon>
        <taxon>Myrtales</taxon>
        <taxon>Myrtaceae</taxon>
        <taxon>Myrtoideae</taxon>
        <taxon>Myrteae</taxon>
        <taxon>Australasian group</taxon>
        <taxon>Rhodamnia</taxon>
    </lineage>
</organism>